<evidence type="ECO:0000259" key="10">
    <source>
        <dbReference type="Pfam" id="PF04290"/>
    </source>
</evidence>
<dbReference type="HOGENOM" id="CLU_086356_2_2_5"/>
<evidence type="ECO:0000256" key="6">
    <source>
        <dbReference type="ARBA" id="ARBA00022989"/>
    </source>
</evidence>
<dbReference type="PANTHER" id="PTHR35011">
    <property type="entry name" value="2,3-DIKETO-L-GULONATE TRAP TRANSPORTER SMALL PERMEASE PROTEIN YIAM"/>
    <property type="match status" value="1"/>
</dbReference>
<dbReference type="STRING" id="504832.OCA5_c15270"/>
<evidence type="ECO:0000256" key="2">
    <source>
        <dbReference type="ARBA" id="ARBA00022448"/>
    </source>
</evidence>
<dbReference type="Pfam" id="PF04290">
    <property type="entry name" value="DctQ"/>
    <property type="match status" value="1"/>
</dbReference>
<keyword evidence="4 9" id="KW-0997">Cell inner membrane</keyword>
<evidence type="ECO:0000256" key="7">
    <source>
        <dbReference type="ARBA" id="ARBA00023136"/>
    </source>
</evidence>
<dbReference type="RefSeq" id="WP_013913021.1">
    <property type="nucleotide sequence ID" value="NC_011386.1"/>
</dbReference>
<evidence type="ECO:0000256" key="4">
    <source>
        <dbReference type="ARBA" id="ARBA00022519"/>
    </source>
</evidence>
<gene>
    <name evidence="11" type="ordered locus">OCA5_c15270</name>
</gene>
<evidence type="ECO:0000256" key="1">
    <source>
        <dbReference type="ARBA" id="ARBA00004429"/>
    </source>
</evidence>
<dbReference type="AlphaFoldDB" id="F8BYP8"/>
<dbReference type="InterPro" id="IPR055348">
    <property type="entry name" value="DctQ"/>
</dbReference>
<dbReference type="GO" id="GO:0005886">
    <property type="term" value="C:plasma membrane"/>
    <property type="evidence" value="ECO:0007669"/>
    <property type="project" value="UniProtKB-SubCell"/>
</dbReference>
<feature type="domain" description="Tripartite ATP-independent periplasmic transporters DctQ component" evidence="10">
    <location>
        <begin position="30"/>
        <end position="161"/>
    </location>
</feature>
<evidence type="ECO:0000313" key="11">
    <source>
        <dbReference type="EMBL" id="AEI06243.1"/>
    </source>
</evidence>
<proteinExistence type="inferred from homology"/>
<organism evidence="11 12">
    <name type="scientific">Afipia carboxidovorans (strain ATCC 49405 / DSM 1227 / KCTC 32145 / OM5)</name>
    <name type="common">Oligotropha carboxidovorans</name>
    <dbReference type="NCBI Taxonomy" id="504832"/>
    <lineage>
        <taxon>Bacteria</taxon>
        <taxon>Pseudomonadati</taxon>
        <taxon>Pseudomonadota</taxon>
        <taxon>Alphaproteobacteria</taxon>
        <taxon>Hyphomicrobiales</taxon>
        <taxon>Nitrobacteraceae</taxon>
        <taxon>Afipia</taxon>
    </lineage>
</organism>
<dbReference type="GO" id="GO:0022857">
    <property type="term" value="F:transmembrane transporter activity"/>
    <property type="evidence" value="ECO:0007669"/>
    <property type="project" value="UniProtKB-UniRule"/>
</dbReference>
<accession>F8BYP8</accession>
<dbReference type="PANTHER" id="PTHR35011:SF4">
    <property type="entry name" value="SLL1102 PROTEIN"/>
    <property type="match status" value="1"/>
</dbReference>
<comment type="subunit">
    <text evidence="9">The complex comprises the extracytoplasmic solute receptor protein and the two transmembrane proteins.</text>
</comment>
<evidence type="ECO:0000256" key="8">
    <source>
        <dbReference type="ARBA" id="ARBA00038436"/>
    </source>
</evidence>
<keyword evidence="2 9" id="KW-0813">Transport</keyword>
<comment type="subcellular location">
    <subcellularLocation>
        <location evidence="1 9">Cell inner membrane</location>
        <topology evidence="1 9">Multi-pass membrane protein</topology>
    </subcellularLocation>
</comment>
<evidence type="ECO:0000256" key="5">
    <source>
        <dbReference type="ARBA" id="ARBA00022692"/>
    </source>
</evidence>
<evidence type="ECO:0000313" key="12">
    <source>
        <dbReference type="Proteomes" id="UP000007730"/>
    </source>
</evidence>
<comment type="function">
    <text evidence="9">Part of the tripartite ATP-independent periplasmic (TRAP) transport system.</text>
</comment>
<keyword evidence="3" id="KW-1003">Cell membrane</keyword>
<dbReference type="EMBL" id="CP002826">
    <property type="protein sequence ID" value="AEI06243.1"/>
    <property type="molecule type" value="Genomic_DNA"/>
</dbReference>
<dbReference type="KEGG" id="ocg:OCA5_c15270"/>
<name>F8BYP8_AFIC5</name>
<dbReference type="Proteomes" id="UP000007730">
    <property type="component" value="Chromosome"/>
</dbReference>
<dbReference type="OrthoDB" id="9794346at2"/>
<keyword evidence="6" id="KW-1133">Transmembrane helix</keyword>
<comment type="similarity">
    <text evidence="8 9">Belongs to the TRAP transporter small permease family.</text>
</comment>
<sequence length="198" mass="22112">MQALLKLSRGIDAMTTTIGRWLSWLILIAVIISSANATIRKIFDVSSNAYLELQWMLFGAVFLLCSPWTLLKDEHIKIDIVNHHLPLKVRSWIDLIGHVFFLMPFCIVVLWTSIPFFLVSYHQNEQSFNAGGLPQWPAKSLVVLGAALLLVQAISEIIKRVAVMQGLLPDPNKLALSAHEQAALEAERLAEAISSETK</sequence>
<dbReference type="InterPro" id="IPR007387">
    <property type="entry name" value="TRAP_DctQ"/>
</dbReference>
<reference evidence="11 12" key="1">
    <citation type="journal article" date="2011" name="J. Bacteriol.">
        <title>Complete genome sequences of the chemolithoautotrophic Oligotropha carboxidovorans strains OM4 and OM5.</title>
        <authorList>
            <person name="Volland S."/>
            <person name="Rachinger M."/>
            <person name="Strittmatter A."/>
            <person name="Daniel R."/>
            <person name="Gottschalk G."/>
            <person name="Meyer O."/>
        </authorList>
    </citation>
    <scope>NUCLEOTIDE SEQUENCE [LARGE SCALE GENOMIC DNA]</scope>
    <source>
        <strain evidence="12">ATCC 49405 / DSM 1227 / KCTC 32145 / OM5</strain>
    </source>
</reference>
<keyword evidence="12" id="KW-1185">Reference proteome</keyword>
<protein>
    <recommendedName>
        <fullName evidence="9">TRAP transporter small permease protein</fullName>
    </recommendedName>
</protein>
<keyword evidence="7" id="KW-0472">Membrane</keyword>
<dbReference type="PATRIC" id="fig|504832.7.peg.1625"/>
<evidence type="ECO:0000256" key="3">
    <source>
        <dbReference type="ARBA" id="ARBA00022475"/>
    </source>
</evidence>
<keyword evidence="5" id="KW-0812">Transmembrane</keyword>
<dbReference type="eggNOG" id="COG4665">
    <property type="taxonomic scope" value="Bacteria"/>
</dbReference>
<evidence type="ECO:0000256" key="9">
    <source>
        <dbReference type="RuleBase" id="RU369079"/>
    </source>
</evidence>